<keyword evidence="7" id="KW-0479">Metal-binding</keyword>
<gene>
    <name evidence="14" type="ORF">GCM10009844_20000</name>
</gene>
<comment type="subunit">
    <text evidence="4">Homotrimer.</text>
</comment>
<comment type="caution">
    <text evidence="14">The sequence shown here is derived from an EMBL/GenBank/DDBJ whole genome shotgun (WGS) entry which is preliminary data.</text>
</comment>
<comment type="cofactor">
    <cofactor evidence="2">
        <name>Cu(2+)</name>
        <dbReference type="ChEBI" id="CHEBI:29036"/>
    </cofactor>
</comment>
<keyword evidence="15" id="KW-1185">Reference proteome</keyword>
<dbReference type="InterPro" id="IPR001287">
    <property type="entry name" value="NO2-reductase_Cu"/>
</dbReference>
<feature type="region of interest" description="Disordered" evidence="12">
    <location>
        <begin position="116"/>
        <end position="135"/>
    </location>
</feature>
<dbReference type="EMBL" id="BAAAQR010000005">
    <property type="protein sequence ID" value="GAA2145379.1"/>
    <property type="molecule type" value="Genomic_DNA"/>
</dbReference>
<keyword evidence="8" id="KW-0677">Repeat</keyword>
<dbReference type="Gene3D" id="2.60.40.420">
    <property type="entry name" value="Cupredoxins - blue copper proteins"/>
    <property type="match status" value="3"/>
</dbReference>
<dbReference type="PANTHER" id="PTHR11709">
    <property type="entry name" value="MULTI-COPPER OXIDASE"/>
    <property type="match status" value="1"/>
</dbReference>
<proteinExistence type="inferred from homology"/>
<evidence type="ECO:0000313" key="14">
    <source>
        <dbReference type="EMBL" id="GAA2145379.1"/>
    </source>
</evidence>
<sequence>MLALAVAVVAGVAWSRVGGVEPTGRTTYVTVSMTHMRYSQPTIEVPAGNRLVISLRNDDEDMVHDLVLETGEKSGRLGPGESTRMDVGVVEHDVAGWCSISGHRQMGMTLDIVATGSDAEPASGDSTTTSEGDAADDLDLLGDPGSDVTPYDAALPRLHQLDKGEVHRMDLTISEEEKEVAPGVRQKVWTFGGSAPGPVLHGEVGDTFVVTVTNKGSEAHGIDFHAGSLAPDEVMRPIPPGESLVYRFTATRAGIWMYHCSSMPMSVHIANGMFGAVVIEPPDLPEVDRSYVLVQSEQYFGPQDGSADPEKVAGEQPDTVVFNGYPNQYDHSPLRARVGERVRMWVLDAGPSRGTAFHVVGTQFDTVYSEGSYLLDHGDGGSQALALAPAQGGFVEMTFPEPGHYPFVSHVMIDAERGAHGLFAVTR</sequence>
<dbReference type="PRINTS" id="PR00695">
    <property type="entry name" value="CUNO2RDTASE"/>
</dbReference>
<dbReference type="Pfam" id="PF07732">
    <property type="entry name" value="Cu-oxidase_3"/>
    <property type="match status" value="1"/>
</dbReference>
<dbReference type="SUPFAM" id="SSF49503">
    <property type="entry name" value="Cupredoxins"/>
    <property type="match status" value="3"/>
</dbReference>
<dbReference type="EC" id="1.7.2.1" evidence="5"/>
<evidence type="ECO:0000256" key="3">
    <source>
        <dbReference type="ARBA" id="ARBA00010609"/>
    </source>
</evidence>
<evidence type="ECO:0000256" key="11">
    <source>
        <dbReference type="ARBA" id="ARBA00049340"/>
    </source>
</evidence>
<evidence type="ECO:0000256" key="12">
    <source>
        <dbReference type="SAM" id="MobiDB-lite"/>
    </source>
</evidence>
<evidence type="ECO:0000256" key="2">
    <source>
        <dbReference type="ARBA" id="ARBA00001973"/>
    </source>
</evidence>
<evidence type="ECO:0000256" key="6">
    <source>
        <dbReference type="ARBA" id="ARBA00017290"/>
    </source>
</evidence>
<evidence type="ECO:0000256" key="7">
    <source>
        <dbReference type="ARBA" id="ARBA00022723"/>
    </source>
</evidence>
<evidence type="ECO:0000256" key="8">
    <source>
        <dbReference type="ARBA" id="ARBA00022737"/>
    </source>
</evidence>
<keyword evidence="10" id="KW-0186">Copper</keyword>
<dbReference type="Proteomes" id="UP001501771">
    <property type="component" value="Unassembled WGS sequence"/>
</dbReference>
<accession>A0ABP5LD53</accession>
<evidence type="ECO:0000256" key="10">
    <source>
        <dbReference type="ARBA" id="ARBA00023008"/>
    </source>
</evidence>
<feature type="domain" description="Plastocyanin-like" evidence="13">
    <location>
        <begin position="175"/>
        <end position="282"/>
    </location>
</feature>
<dbReference type="CDD" id="cd11020">
    <property type="entry name" value="CuRO_1_CuNIR"/>
    <property type="match status" value="1"/>
</dbReference>
<reference evidence="15" key="1">
    <citation type="journal article" date="2019" name="Int. J. Syst. Evol. Microbiol.">
        <title>The Global Catalogue of Microorganisms (GCM) 10K type strain sequencing project: providing services to taxonomists for standard genome sequencing and annotation.</title>
        <authorList>
            <consortium name="The Broad Institute Genomics Platform"/>
            <consortium name="The Broad Institute Genome Sequencing Center for Infectious Disease"/>
            <person name="Wu L."/>
            <person name="Ma J."/>
        </authorList>
    </citation>
    <scope>NUCLEOTIDE SEQUENCE [LARGE SCALE GENOMIC DNA]</scope>
    <source>
        <strain evidence="15">JCM 16022</strain>
    </source>
</reference>
<evidence type="ECO:0000256" key="1">
    <source>
        <dbReference type="ARBA" id="ARBA00001960"/>
    </source>
</evidence>
<evidence type="ECO:0000256" key="9">
    <source>
        <dbReference type="ARBA" id="ARBA00023002"/>
    </source>
</evidence>
<dbReference type="InterPro" id="IPR045087">
    <property type="entry name" value="Cu-oxidase_fam"/>
</dbReference>
<organism evidence="14 15">
    <name type="scientific">Nocardioides koreensis</name>
    <dbReference type="NCBI Taxonomy" id="433651"/>
    <lineage>
        <taxon>Bacteria</taxon>
        <taxon>Bacillati</taxon>
        <taxon>Actinomycetota</taxon>
        <taxon>Actinomycetes</taxon>
        <taxon>Propionibacteriales</taxon>
        <taxon>Nocardioidaceae</taxon>
        <taxon>Nocardioides</taxon>
    </lineage>
</organism>
<evidence type="ECO:0000256" key="5">
    <source>
        <dbReference type="ARBA" id="ARBA00011882"/>
    </source>
</evidence>
<comment type="cofactor">
    <cofactor evidence="1">
        <name>Cu(+)</name>
        <dbReference type="ChEBI" id="CHEBI:49552"/>
    </cofactor>
</comment>
<name>A0ABP5LD53_9ACTN</name>
<evidence type="ECO:0000259" key="13">
    <source>
        <dbReference type="Pfam" id="PF07732"/>
    </source>
</evidence>
<comment type="catalytic activity">
    <reaction evidence="11">
        <text>nitric oxide + Fe(III)-[cytochrome c] + H2O = Fe(II)-[cytochrome c] + nitrite + 2 H(+)</text>
        <dbReference type="Rhea" id="RHEA:15233"/>
        <dbReference type="Rhea" id="RHEA-COMP:10350"/>
        <dbReference type="Rhea" id="RHEA-COMP:14399"/>
        <dbReference type="ChEBI" id="CHEBI:15377"/>
        <dbReference type="ChEBI" id="CHEBI:15378"/>
        <dbReference type="ChEBI" id="CHEBI:16301"/>
        <dbReference type="ChEBI" id="CHEBI:16480"/>
        <dbReference type="ChEBI" id="CHEBI:29033"/>
        <dbReference type="ChEBI" id="CHEBI:29034"/>
        <dbReference type="EC" id="1.7.2.1"/>
    </reaction>
</comment>
<dbReference type="RefSeq" id="WP_344150919.1">
    <property type="nucleotide sequence ID" value="NZ_BAAAQR010000005.1"/>
</dbReference>
<dbReference type="InterPro" id="IPR011707">
    <property type="entry name" value="Cu-oxidase-like_N"/>
</dbReference>
<evidence type="ECO:0000256" key="4">
    <source>
        <dbReference type="ARBA" id="ARBA00011233"/>
    </source>
</evidence>
<protein>
    <recommendedName>
        <fullName evidence="6">Copper-containing nitrite reductase</fullName>
        <ecNumber evidence="5">1.7.2.1</ecNumber>
    </recommendedName>
</protein>
<dbReference type="PANTHER" id="PTHR11709:SF394">
    <property type="entry name" value="FI03373P-RELATED"/>
    <property type="match status" value="1"/>
</dbReference>
<keyword evidence="9" id="KW-0560">Oxidoreductase</keyword>
<comment type="similarity">
    <text evidence="3">Belongs to the multicopper oxidase family.</text>
</comment>
<evidence type="ECO:0000313" key="15">
    <source>
        <dbReference type="Proteomes" id="UP001501771"/>
    </source>
</evidence>
<dbReference type="InterPro" id="IPR008972">
    <property type="entry name" value="Cupredoxin"/>
</dbReference>
<dbReference type="CDD" id="cd04208">
    <property type="entry name" value="CuRO_2_CuNIR"/>
    <property type="match status" value="1"/>
</dbReference>